<accession>A0A0G0I7W9</accession>
<reference evidence="1 2" key="1">
    <citation type="journal article" date="2015" name="Nature">
        <title>rRNA introns, odd ribosomes, and small enigmatic genomes across a large radiation of phyla.</title>
        <authorList>
            <person name="Brown C.T."/>
            <person name="Hug L.A."/>
            <person name="Thomas B.C."/>
            <person name="Sharon I."/>
            <person name="Castelle C.J."/>
            <person name="Singh A."/>
            <person name="Wilkins M.J."/>
            <person name="Williams K.H."/>
            <person name="Banfield J.F."/>
        </authorList>
    </citation>
    <scope>NUCLEOTIDE SEQUENCE [LARGE SCALE GENOMIC DNA]</scope>
</reference>
<protein>
    <submittedName>
        <fullName evidence="1">Uncharacterized protein</fullName>
    </submittedName>
</protein>
<evidence type="ECO:0000313" key="1">
    <source>
        <dbReference type="EMBL" id="KKQ50602.1"/>
    </source>
</evidence>
<proteinExistence type="predicted"/>
<sequence>MMRCLSGTPDGCEAIFETLFGNPEFAEGGR</sequence>
<dbReference type="Proteomes" id="UP000034366">
    <property type="component" value="Unassembled WGS sequence"/>
</dbReference>
<dbReference type="AlphaFoldDB" id="A0A0G0I7W9"/>
<evidence type="ECO:0000313" key="2">
    <source>
        <dbReference type="Proteomes" id="UP000034366"/>
    </source>
</evidence>
<name>A0A0G0I7W9_9BACT</name>
<organism evidence="1 2">
    <name type="scientific">Candidatus Woesebacteria bacterium GW2011_GWD1_38_10</name>
    <dbReference type="NCBI Taxonomy" id="1618592"/>
    <lineage>
        <taxon>Bacteria</taxon>
        <taxon>Candidatus Woeseibacteriota</taxon>
    </lineage>
</organism>
<dbReference type="EMBL" id="LBTW01000003">
    <property type="protein sequence ID" value="KKQ50602.1"/>
    <property type="molecule type" value="Genomic_DNA"/>
</dbReference>
<comment type="caution">
    <text evidence="1">The sequence shown here is derived from an EMBL/GenBank/DDBJ whole genome shotgun (WGS) entry which is preliminary data.</text>
</comment>
<gene>
    <name evidence="1" type="ORF">US67_C0003G0018</name>
</gene>